<dbReference type="Gene3D" id="3.40.50.300">
    <property type="entry name" value="P-loop containing nucleotide triphosphate hydrolases"/>
    <property type="match status" value="2"/>
</dbReference>
<feature type="domain" description="KaiC" evidence="1">
    <location>
        <begin position="8"/>
        <end position="248"/>
    </location>
</feature>
<dbReference type="Proteomes" id="UP000009881">
    <property type="component" value="Unassembled WGS sequence"/>
</dbReference>
<reference evidence="2 3" key="1">
    <citation type="journal article" date="2013" name="Genome Announc.">
        <title>Draft Genome Sequence of an Alphaproteobacterium, Caenispirillum salinarum AK4(T), Isolated from a Solar Saltern.</title>
        <authorList>
            <person name="Khatri I."/>
            <person name="Singh A."/>
            <person name="Korpole S."/>
            <person name="Pinnaka A.K."/>
            <person name="Subramanian S."/>
        </authorList>
    </citation>
    <scope>NUCLEOTIDE SEQUENCE [LARGE SCALE GENOMIC DNA]</scope>
    <source>
        <strain evidence="2 3">AK4</strain>
    </source>
</reference>
<evidence type="ECO:0000313" key="2">
    <source>
        <dbReference type="EMBL" id="EKV30699.1"/>
    </source>
</evidence>
<dbReference type="SMART" id="SM00382">
    <property type="entry name" value="AAA"/>
    <property type="match status" value="2"/>
</dbReference>
<dbReference type="STRING" id="1238182.C882_4036"/>
<gene>
    <name evidence="2" type="ORF">C882_4036</name>
</gene>
<dbReference type="PROSITE" id="PS51146">
    <property type="entry name" value="KAIC"/>
    <property type="match status" value="2"/>
</dbReference>
<proteinExistence type="predicted"/>
<sequence length="485" mass="52923">MGQAAEKTLIGSGIRGLDHILNGGLPRGHAYVVIGEPGTGKTTLGLHFLLEGLKQGERVLYLTLSQTEDELLGIARSHDIELDAGIVRELSPSGLARLATRDQTVLQTTDVEFAATMNAIENIIKETAPARLVLDTVGEIRLLSSSPLRFRRQFLEIKDMLGRHGVTGVVLDTAESSDILSGDIDAMAHGVIRMTWNLPPHGTARRRIAVTKLRGHAFVEGYHDMTIRRGGVEVYPRILPRQHETDKPVPSLGSGIEDLDALYGGQLSGGGTLMLAGYAGTGKSTLLTAYARNAAREGRRAALFLFEERPDIFRQRAADLSLGLDDQPGTVQLNRIDPMEVSPGQLFQHIQAEVHAGADIIGIDSLQGLVAAMPDEREAMTQIHSLLSFLGRHKVLTILTMNIQGIVGAGARPDVDMSLMADTILLLRQYEATSEIRRTLAVVKKRYGPHETVLREFSITSDGLSVHPIRDDVDMRRHFQLGVPH</sequence>
<evidence type="ECO:0000259" key="1">
    <source>
        <dbReference type="PROSITE" id="PS51146"/>
    </source>
</evidence>
<dbReference type="Pfam" id="PF06745">
    <property type="entry name" value="ATPase"/>
    <property type="match status" value="2"/>
</dbReference>
<dbReference type="eggNOG" id="COG0467">
    <property type="taxonomic scope" value="Bacteria"/>
</dbReference>
<keyword evidence="3" id="KW-1185">Reference proteome</keyword>
<evidence type="ECO:0000313" key="3">
    <source>
        <dbReference type="Proteomes" id="UP000009881"/>
    </source>
</evidence>
<organism evidence="2 3">
    <name type="scientific">Caenispirillum salinarum AK4</name>
    <dbReference type="NCBI Taxonomy" id="1238182"/>
    <lineage>
        <taxon>Bacteria</taxon>
        <taxon>Pseudomonadati</taxon>
        <taxon>Pseudomonadota</taxon>
        <taxon>Alphaproteobacteria</taxon>
        <taxon>Rhodospirillales</taxon>
        <taxon>Novispirillaceae</taxon>
        <taxon>Caenispirillum</taxon>
    </lineage>
</organism>
<dbReference type="SUPFAM" id="SSF52540">
    <property type="entry name" value="P-loop containing nucleoside triphosphate hydrolases"/>
    <property type="match status" value="2"/>
</dbReference>
<dbReference type="AlphaFoldDB" id="K9H102"/>
<comment type="caution">
    <text evidence="2">The sequence shown here is derived from an EMBL/GenBank/DDBJ whole genome shotgun (WGS) entry which is preliminary data.</text>
</comment>
<dbReference type="PANTHER" id="PTHR42926:SF1">
    <property type="entry name" value="CIRCADIAN CLOCK OSCILLATOR PROTEIN KAIC 1"/>
    <property type="match status" value="1"/>
</dbReference>
<dbReference type="InterPro" id="IPR003593">
    <property type="entry name" value="AAA+_ATPase"/>
</dbReference>
<dbReference type="InterPro" id="IPR027417">
    <property type="entry name" value="P-loop_NTPase"/>
</dbReference>
<dbReference type="RefSeq" id="WP_009540144.1">
    <property type="nucleotide sequence ID" value="NZ_ANHY01000007.1"/>
</dbReference>
<feature type="domain" description="KaiC" evidence="1">
    <location>
        <begin position="250"/>
        <end position="483"/>
    </location>
</feature>
<dbReference type="InterPro" id="IPR014774">
    <property type="entry name" value="KaiC-like_dom"/>
</dbReference>
<dbReference type="PANTHER" id="PTHR42926">
    <property type="match status" value="1"/>
</dbReference>
<name>K9H102_9PROT</name>
<dbReference type="InterPro" id="IPR010624">
    <property type="entry name" value="KaiC_dom"/>
</dbReference>
<accession>K9H102</accession>
<dbReference type="InterPro" id="IPR051347">
    <property type="entry name" value="Circadian_clock_KaiC-rel"/>
</dbReference>
<protein>
    <recommendedName>
        <fullName evidence="1">KaiC domain-containing protein</fullName>
    </recommendedName>
</protein>
<dbReference type="GO" id="GO:0005524">
    <property type="term" value="F:ATP binding"/>
    <property type="evidence" value="ECO:0007669"/>
    <property type="project" value="InterPro"/>
</dbReference>
<dbReference type="EMBL" id="ANHY01000007">
    <property type="protein sequence ID" value="EKV30699.1"/>
    <property type="molecule type" value="Genomic_DNA"/>
</dbReference>
<dbReference type="OrthoDB" id="9787927at2"/>